<gene>
    <name evidence="3" type="ORF">OLEA9_A104343</name>
</gene>
<evidence type="ECO:0000313" key="3">
    <source>
        <dbReference type="EMBL" id="CAA3015345.1"/>
    </source>
</evidence>
<sequence>MTQKLEATAELKHASADKFYGFFKNNMNDLINVFPASFKIVQLLEGEEGSFGCVKLWNYVIEGIPMIVKAKVEAIDDDKRSLTFVAMDGDIMQMYKSFKAILNVNHGFAN</sequence>
<dbReference type="PANTHER" id="PTHR31338">
    <property type="entry name" value="POLYKETIDE CYCLASE/DEHYDRASE AND LIPID TRANSPORT SUPERFAMILY PROTEIN"/>
    <property type="match status" value="1"/>
</dbReference>
<dbReference type="SUPFAM" id="SSF55961">
    <property type="entry name" value="Bet v1-like"/>
    <property type="match status" value="1"/>
</dbReference>
<dbReference type="InterPro" id="IPR000916">
    <property type="entry name" value="Bet_v_I/MLP"/>
</dbReference>
<protein>
    <submittedName>
        <fullName evidence="3">MLP 34</fullName>
    </submittedName>
</protein>
<dbReference type="Pfam" id="PF00407">
    <property type="entry name" value="Bet_v_1"/>
    <property type="match status" value="1"/>
</dbReference>
<dbReference type="Proteomes" id="UP000594638">
    <property type="component" value="Unassembled WGS sequence"/>
</dbReference>
<dbReference type="SMART" id="SM01037">
    <property type="entry name" value="Bet_v_1"/>
    <property type="match status" value="1"/>
</dbReference>
<dbReference type="InterPro" id="IPR052006">
    <property type="entry name" value="MLP-like"/>
</dbReference>
<evidence type="ECO:0000259" key="2">
    <source>
        <dbReference type="SMART" id="SM01037"/>
    </source>
</evidence>
<dbReference type="EMBL" id="CACTIH010007544">
    <property type="protein sequence ID" value="CAA3015345.1"/>
    <property type="molecule type" value="Genomic_DNA"/>
</dbReference>
<comment type="caution">
    <text evidence="3">The sequence shown here is derived from an EMBL/GenBank/DDBJ whole genome shotgun (WGS) entry which is preliminary data.</text>
</comment>
<feature type="domain" description="Bet v I/Major latex protein" evidence="2">
    <location>
        <begin position="1"/>
        <end position="110"/>
    </location>
</feature>
<evidence type="ECO:0000313" key="4">
    <source>
        <dbReference type="Proteomes" id="UP000594638"/>
    </source>
</evidence>
<comment type="similarity">
    <text evidence="1">Belongs to the MLP family.</text>
</comment>
<dbReference type="GO" id="GO:0006952">
    <property type="term" value="P:defense response"/>
    <property type="evidence" value="ECO:0007669"/>
    <property type="project" value="InterPro"/>
</dbReference>
<dbReference type="InterPro" id="IPR023393">
    <property type="entry name" value="START-like_dom_sf"/>
</dbReference>
<reference evidence="3 4" key="1">
    <citation type="submission" date="2019-12" db="EMBL/GenBank/DDBJ databases">
        <authorList>
            <person name="Alioto T."/>
            <person name="Alioto T."/>
            <person name="Gomez Garrido J."/>
        </authorList>
    </citation>
    <scope>NUCLEOTIDE SEQUENCE [LARGE SCALE GENOMIC DNA]</scope>
</reference>
<dbReference type="OrthoDB" id="1567931at2759"/>
<accession>A0A8S0UBY0</accession>
<evidence type="ECO:0000256" key="1">
    <source>
        <dbReference type="ARBA" id="ARBA00038242"/>
    </source>
</evidence>
<organism evidence="3 4">
    <name type="scientific">Olea europaea subsp. europaea</name>
    <dbReference type="NCBI Taxonomy" id="158383"/>
    <lineage>
        <taxon>Eukaryota</taxon>
        <taxon>Viridiplantae</taxon>
        <taxon>Streptophyta</taxon>
        <taxon>Embryophyta</taxon>
        <taxon>Tracheophyta</taxon>
        <taxon>Spermatophyta</taxon>
        <taxon>Magnoliopsida</taxon>
        <taxon>eudicotyledons</taxon>
        <taxon>Gunneridae</taxon>
        <taxon>Pentapetalae</taxon>
        <taxon>asterids</taxon>
        <taxon>lamiids</taxon>
        <taxon>Lamiales</taxon>
        <taxon>Oleaceae</taxon>
        <taxon>Oleeae</taxon>
        <taxon>Olea</taxon>
    </lineage>
</organism>
<name>A0A8S0UBY0_OLEEU</name>
<dbReference type="Gene3D" id="3.30.530.20">
    <property type="match status" value="1"/>
</dbReference>
<dbReference type="Gramene" id="OE9A104343T1">
    <property type="protein sequence ID" value="OE9A104343C1"/>
    <property type="gene ID" value="OE9A104343"/>
</dbReference>
<proteinExistence type="inferred from homology"/>
<keyword evidence="4" id="KW-1185">Reference proteome</keyword>
<dbReference type="PANTHER" id="PTHR31338:SF16">
    <property type="entry name" value="POLYKETIDE CYCLASE_DEHYDRASE AND LIPID TRANSPORT SUPERFAMILY PROTEIN"/>
    <property type="match status" value="1"/>
</dbReference>
<dbReference type="AlphaFoldDB" id="A0A8S0UBY0"/>